<evidence type="ECO:0000313" key="7">
    <source>
        <dbReference type="EMBL" id="SHK21357.1"/>
    </source>
</evidence>
<dbReference type="SUPFAM" id="SSF55874">
    <property type="entry name" value="ATPase domain of HSP90 chaperone/DNA topoisomerase II/histidine kinase"/>
    <property type="match status" value="1"/>
</dbReference>
<dbReference type="Pfam" id="PF06580">
    <property type="entry name" value="His_kinase"/>
    <property type="match status" value="1"/>
</dbReference>
<keyword evidence="5" id="KW-0472">Membrane</keyword>
<keyword evidence="2" id="KW-0597">Phosphoprotein</keyword>
<dbReference type="Proteomes" id="UP000184386">
    <property type="component" value="Unassembled WGS sequence"/>
</dbReference>
<evidence type="ECO:0000256" key="2">
    <source>
        <dbReference type="ARBA" id="ARBA00022553"/>
    </source>
</evidence>
<dbReference type="Pfam" id="PF02518">
    <property type="entry name" value="HATPase_c"/>
    <property type="match status" value="1"/>
</dbReference>
<dbReference type="InterPro" id="IPR036890">
    <property type="entry name" value="HATPase_C_sf"/>
</dbReference>
<sequence length="571" mass="66487">MKRRNTIYHKLIALVLTVALPLTSLLVSNFFYSIYQVRDKIIESNQSAVTFYTQQLDSTLNNTTKYLLTLSTTNENFANVNHSNLNYRFLAYYRLKTELQNHLSLYNVDYFFLYTPRYSEFSYVYDPAKLNYKTSKDIKNSLCSIYFEQDSSYKWKMINIDGRDYLIFAYRTKNYYIGALLKTDTLVSYLESLKNDEQYSFYITDQGGNSDQYKDYLKDQNLQLIPIHKKYYMTGTKKQFITISQCSGTGSFILWELIPNRNVLGLLDQKQIFIFLLTMFVLLILPVTMYLIFHWILTPLRFLLIGIRELEGGNLDYRIKADKVSVEFDEVNQAFNSMSAQITHLQIQVYEEMIDKQRAELNFLQMQMKPHFFLNALTTVSNYAHLGQMDNMYQFLAYFSEHTRYMFQKSISTVSVCEEIHHIENYISMQNLQYKGNIVLFTYVENDLDDFFIPCFALSTPVENCIKHGMAPGRPLTILINVKAIMINGTKKVKITIEDDGKGFTEEYLIHFSNPGFADSNNPKHLGIRNVLKTIQLIYGNEASLNLSNSELNGGKVTILIPLHNNSISKI</sequence>
<dbReference type="CDD" id="cd06225">
    <property type="entry name" value="HAMP"/>
    <property type="match status" value="1"/>
</dbReference>
<dbReference type="PANTHER" id="PTHR34220:SF7">
    <property type="entry name" value="SENSOR HISTIDINE KINASE YPDA"/>
    <property type="match status" value="1"/>
</dbReference>
<dbReference type="PANTHER" id="PTHR34220">
    <property type="entry name" value="SENSOR HISTIDINE KINASE YPDA"/>
    <property type="match status" value="1"/>
</dbReference>
<evidence type="ECO:0000313" key="8">
    <source>
        <dbReference type="Proteomes" id="UP000184386"/>
    </source>
</evidence>
<dbReference type="GO" id="GO:0016020">
    <property type="term" value="C:membrane"/>
    <property type="evidence" value="ECO:0007669"/>
    <property type="project" value="UniProtKB-SubCell"/>
</dbReference>
<keyword evidence="3" id="KW-0808">Transferase</keyword>
<evidence type="ECO:0000256" key="4">
    <source>
        <dbReference type="ARBA" id="ARBA00022777"/>
    </source>
</evidence>
<dbReference type="InterPro" id="IPR010559">
    <property type="entry name" value="Sig_transdc_His_kin_internal"/>
</dbReference>
<accession>A0A1M6QMV2</accession>
<evidence type="ECO:0000259" key="6">
    <source>
        <dbReference type="PROSITE" id="PS50885"/>
    </source>
</evidence>
<dbReference type="Pfam" id="PF00672">
    <property type="entry name" value="HAMP"/>
    <property type="match status" value="1"/>
</dbReference>
<evidence type="ECO:0000256" key="3">
    <source>
        <dbReference type="ARBA" id="ARBA00022679"/>
    </source>
</evidence>
<feature type="transmembrane region" description="Helical" evidence="5">
    <location>
        <begin position="12"/>
        <end position="35"/>
    </location>
</feature>
<organism evidence="7 8">
    <name type="scientific">Anaerocolumna jejuensis DSM 15929</name>
    <dbReference type="NCBI Taxonomy" id="1121322"/>
    <lineage>
        <taxon>Bacteria</taxon>
        <taxon>Bacillati</taxon>
        <taxon>Bacillota</taxon>
        <taxon>Clostridia</taxon>
        <taxon>Lachnospirales</taxon>
        <taxon>Lachnospiraceae</taxon>
        <taxon>Anaerocolumna</taxon>
    </lineage>
</organism>
<dbReference type="InterPro" id="IPR050640">
    <property type="entry name" value="Bact_2-comp_sensor_kinase"/>
</dbReference>
<keyword evidence="5" id="KW-1133">Transmembrane helix</keyword>
<keyword evidence="8" id="KW-1185">Reference proteome</keyword>
<dbReference type="GO" id="GO:0000155">
    <property type="term" value="F:phosphorelay sensor kinase activity"/>
    <property type="evidence" value="ECO:0007669"/>
    <property type="project" value="InterPro"/>
</dbReference>
<gene>
    <name evidence="7" type="ORF">SAMN02745136_01943</name>
</gene>
<dbReference type="EMBL" id="FRAC01000010">
    <property type="protein sequence ID" value="SHK21357.1"/>
    <property type="molecule type" value="Genomic_DNA"/>
</dbReference>
<protein>
    <submittedName>
        <fullName evidence="7">Two-component system, sensor histidine kinase YesM</fullName>
    </submittedName>
</protein>
<dbReference type="SMART" id="SM00304">
    <property type="entry name" value="HAMP"/>
    <property type="match status" value="1"/>
</dbReference>
<name>A0A1M6QMV2_9FIRM</name>
<feature type="domain" description="HAMP" evidence="6">
    <location>
        <begin position="294"/>
        <end position="347"/>
    </location>
</feature>
<feature type="transmembrane region" description="Helical" evidence="5">
    <location>
        <begin position="272"/>
        <end position="293"/>
    </location>
</feature>
<dbReference type="Gene3D" id="3.30.565.10">
    <property type="entry name" value="Histidine kinase-like ATPase, C-terminal domain"/>
    <property type="match status" value="1"/>
</dbReference>
<keyword evidence="5" id="KW-0812">Transmembrane</keyword>
<dbReference type="AlphaFoldDB" id="A0A1M6QMV2"/>
<dbReference type="PROSITE" id="PS50885">
    <property type="entry name" value="HAMP"/>
    <property type="match status" value="1"/>
</dbReference>
<dbReference type="Gene3D" id="6.10.340.10">
    <property type="match status" value="1"/>
</dbReference>
<dbReference type="OrthoDB" id="759642at2"/>
<evidence type="ECO:0000256" key="1">
    <source>
        <dbReference type="ARBA" id="ARBA00004370"/>
    </source>
</evidence>
<reference evidence="7 8" key="1">
    <citation type="submission" date="2016-11" db="EMBL/GenBank/DDBJ databases">
        <authorList>
            <person name="Jaros S."/>
            <person name="Januszkiewicz K."/>
            <person name="Wedrychowicz H."/>
        </authorList>
    </citation>
    <scope>NUCLEOTIDE SEQUENCE [LARGE SCALE GENOMIC DNA]</scope>
    <source>
        <strain evidence="7 8">DSM 15929</strain>
    </source>
</reference>
<keyword evidence="4 7" id="KW-0418">Kinase</keyword>
<comment type="subcellular location">
    <subcellularLocation>
        <location evidence="1">Membrane</location>
    </subcellularLocation>
</comment>
<dbReference type="RefSeq" id="WP_073275274.1">
    <property type="nucleotide sequence ID" value="NZ_FRAC01000010.1"/>
</dbReference>
<evidence type="ECO:0000256" key="5">
    <source>
        <dbReference type="SAM" id="Phobius"/>
    </source>
</evidence>
<proteinExistence type="predicted"/>
<dbReference type="InterPro" id="IPR003660">
    <property type="entry name" value="HAMP_dom"/>
</dbReference>
<dbReference type="STRING" id="1121322.SAMN02745136_01943"/>
<dbReference type="InterPro" id="IPR003594">
    <property type="entry name" value="HATPase_dom"/>
</dbReference>